<feature type="transmembrane region" description="Helical" evidence="7">
    <location>
        <begin position="31"/>
        <end position="50"/>
    </location>
</feature>
<evidence type="ECO:0000313" key="8">
    <source>
        <dbReference type="EMBL" id="PMP83983.1"/>
    </source>
</evidence>
<organism evidence="8 9">
    <name type="scientific">Caldisericum exile</name>
    <dbReference type="NCBI Taxonomy" id="693075"/>
    <lineage>
        <taxon>Bacteria</taxon>
        <taxon>Pseudomonadati</taxon>
        <taxon>Caldisericota/Cryosericota group</taxon>
        <taxon>Caldisericota</taxon>
        <taxon>Caldisericia</taxon>
        <taxon>Caldisericales</taxon>
        <taxon>Caldisericaceae</taxon>
        <taxon>Caldisericum</taxon>
    </lineage>
</organism>
<evidence type="ECO:0000256" key="3">
    <source>
        <dbReference type="ARBA" id="ARBA00022475"/>
    </source>
</evidence>
<dbReference type="AlphaFoldDB" id="A0A2J6X9D0"/>
<keyword evidence="3" id="KW-1003">Cell membrane</keyword>
<keyword evidence="4 7" id="KW-0812">Transmembrane</keyword>
<dbReference type="GO" id="GO:0016020">
    <property type="term" value="C:membrane"/>
    <property type="evidence" value="ECO:0007669"/>
    <property type="project" value="UniProtKB-SubCell"/>
</dbReference>
<comment type="caution">
    <text evidence="8">The sequence shown here is derived from an EMBL/GenBank/DDBJ whole genome shotgun (WGS) entry which is preliminary data.</text>
</comment>
<evidence type="ECO:0000256" key="1">
    <source>
        <dbReference type="ARBA" id="ARBA00004141"/>
    </source>
</evidence>
<dbReference type="EMBL" id="PNIX01000050">
    <property type="protein sequence ID" value="PMP83983.1"/>
    <property type="molecule type" value="Genomic_DNA"/>
</dbReference>
<proteinExistence type="predicted"/>
<feature type="transmembrane region" description="Helical" evidence="7">
    <location>
        <begin position="6"/>
        <end position="24"/>
    </location>
</feature>
<comment type="subcellular location">
    <subcellularLocation>
        <location evidence="1">Membrane</location>
        <topology evidence="1">Multi-pass membrane protein</topology>
    </subcellularLocation>
</comment>
<feature type="transmembrane region" description="Helical" evidence="7">
    <location>
        <begin position="56"/>
        <end position="80"/>
    </location>
</feature>
<evidence type="ECO:0000256" key="2">
    <source>
        <dbReference type="ARBA" id="ARBA00022448"/>
    </source>
</evidence>
<reference evidence="8 9" key="1">
    <citation type="submission" date="2018-01" db="EMBL/GenBank/DDBJ databases">
        <title>Metagenomic assembled genomes from two thermal pools in the Uzon Caldera, Kamchatka, Russia.</title>
        <authorList>
            <person name="Wilkins L."/>
            <person name="Ettinger C."/>
        </authorList>
    </citation>
    <scope>NUCLEOTIDE SEQUENCE [LARGE SCALE GENOMIC DNA]</scope>
    <source>
        <strain evidence="8">ARK-10</strain>
    </source>
</reference>
<dbReference type="PANTHER" id="PTHR36838:SF3">
    <property type="entry name" value="TRANSPORTER AUXIN EFFLUX CARRIER EC FAMILY"/>
    <property type="match status" value="1"/>
</dbReference>
<keyword evidence="6 7" id="KW-0472">Membrane</keyword>
<keyword evidence="5 7" id="KW-1133">Transmembrane helix</keyword>
<dbReference type="PANTHER" id="PTHR36838">
    <property type="entry name" value="AUXIN EFFLUX CARRIER FAMILY PROTEIN"/>
    <property type="match status" value="1"/>
</dbReference>
<keyword evidence="2" id="KW-0813">Transport</keyword>
<accession>A0A2J6X9D0</accession>
<dbReference type="GO" id="GO:0055085">
    <property type="term" value="P:transmembrane transport"/>
    <property type="evidence" value="ECO:0007669"/>
    <property type="project" value="InterPro"/>
</dbReference>
<feature type="transmembrane region" description="Helical" evidence="7">
    <location>
        <begin position="92"/>
        <end position="114"/>
    </location>
</feature>
<evidence type="ECO:0000256" key="5">
    <source>
        <dbReference type="ARBA" id="ARBA00022989"/>
    </source>
</evidence>
<protein>
    <submittedName>
        <fullName evidence="8">Transporter</fullName>
    </submittedName>
</protein>
<evidence type="ECO:0000313" key="9">
    <source>
        <dbReference type="Proteomes" id="UP000236910"/>
    </source>
</evidence>
<name>A0A2J6X9D0_9BACT</name>
<evidence type="ECO:0000256" key="4">
    <source>
        <dbReference type="ARBA" id="ARBA00022692"/>
    </source>
</evidence>
<feature type="non-terminal residue" evidence="8">
    <location>
        <position position="120"/>
    </location>
</feature>
<dbReference type="Pfam" id="PF03547">
    <property type="entry name" value="Mem_trans"/>
    <property type="match status" value="1"/>
</dbReference>
<evidence type="ECO:0000256" key="6">
    <source>
        <dbReference type="ARBA" id="ARBA00023136"/>
    </source>
</evidence>
<dbReference type="InterPro" id="IPR004776">
    <property type="entry name" value="Mem_transp_PIN-like"/>
</dbReference>
<evidence type="ECO:0000256" key="7">
    <source>
        <dbReference type="SAM" id="Phobius"/>
    </source>
</evidence>
<dbReference type="Proteomes" id="UP000236910">
    <property type="component" value="Unassembled WGS sequence"/>
</dbReference>
<gene>
    <name evidence="8" type="ORF">C0175_00870</name>
</gene>
<sequence length="120" mass="13093">MIYKILSYLAIIAIGYLLKSLKFLDETEGRAFSKIVIYITLPAVIIQAVTSVKLTLALFSLTAFGILTTLTLMIAGFLIFRRSNIARGTKGSLILTFNGLNLGLFAYPFAQLLWGGKGLA</sequence>